<keyword evidence="1" id="KW-0472">Membrane</keyword>
<comment type="caution">
    <text evidence="2">The sequence shown here is derived from an EMBL/GenBank/DDBJ whole genome shotgun (WGS) entry which is preliminary data.</text>
</comment>
<feature type="transmembrane region" description="Helical" evidence="1">
    <location>
        <begin position="517"/>
        <end position="540"/>
    </location>
</feature>
<dbReference type="OrthoDB" id="2804453at2759"/>
<keyword evidence="1" id="KW-0812">Transmembrane</keyword>
<proteinExistence type="predicted"/>
<keyword evidence="3" id="KW-1185">Reference proteome</keyword>
<name>A0A9P3LAH2_9APHY</name>
<dbReference type="EMBL" id="BPQB01000008">
    <property type="protein sequence ID" value="GJE88180.1"/>
    <property type="molecule type" value="Genomic_DNA"/>
</dbReference>
<evidence type="ECO:0000313" key="3">
    <source>
        <dbReference type="Proteomes" id="UP000703269"/>
    </source>
</evidence>
<sequence length="610" mass="66311">MHLALLFILVRRYDHLITMPIDTFTTTWAPLIVGTTLQAFAAAYTAVLVLLTQRLALRRDLNTPQTLTALHDKSSAWLGVGSALVSLWQQTKLRVATGGVLSIALYLLSVFMVHISIPSILHLQLYNATTPAQYPTRLARASFTSNLVSAYDILLVYGQIQKIGLLENMVYDIIPEVPNAVGNTTVGASLYDVDCMTLPAFTTPYGTLSNKSGALTSLIQIDSNATVTFALPYYPAIYAGIPDQYIAEDCSGSAGPIYTDSNCWFPIFMASTVPILDSTGQETPWPENSWVGMGSTVIQTTDMPPSVSMSGLQIVSCALNVTDLQISVDATTRQPLSAPEVPSTASWRNAPWPDKKISNDPLILDARNVPIASPQSGHEMAATVFATDINGTSSPTAPTFLSQFDFPSAATISQSPTAFDVFLQEELGLVTENFVTQDRANITLVELNKSMAKALAAVHWYGQQLNYSDPHASNRSIYMYGSSTPNLMQPVRPVPVEGAGQATVMVVQPRYRANLNLLAIIFGLVSSMTMLLLATVLLAIPSSVRTHSASTTVDSAGILQITWLLGHEPHLAEVEKPELEALRAAGMFEAQMREHEREKADWEHVEVYQA</sequence>
<dbReference type="Proteomes" id="UP000703269">
    <property type="component" value="Unassembled WGS sequence"/>
</dbReference>
<accession>A0A9P3LAH2</accession>
<evidence type="ECO:0000256" key="1">
    <source>
        <dbReference type="SAM" id="Phobius"/>
    </source>
</evidence>
<feature type="transmembrane region" description="Helical" evidence="1">
    <location>
        <begin position="95"/>
        <end position="117"/>
    </location>
</feature>
<feature type="transmembrane region" description="Helical" evidence="1">
    <location>
        <begin position="28"/>
        <end position="51"/>
    </location>
</feature>
<protein>
    <submittedName>
        <fullName evidence="2">Uncharacterized protein</fullName>
    </submittedName>
</protein>
<evidence type="ECO:0000313" key="2">
    <source>
        <dbReference type="EMBL" id="GJE88180.1"/>
    </source>
</evidence>
<dbReference type="AlphaFoldDB" id="A0A9P3LAH2"/>
<keyword evidence="1" id="KW-1133">Transmembrane helix</keyword>
<reference evidence="2 3" key="1">
    <citation type="submission" date="2021-08" db="EMBL/GenBank/DDBJ databases">
        <title>Draft Genome Sequence of Phanerochaete sordida strain YK-624.</title>
        <authorList>
            <person name="Mori T."/>
            <person name="Dohra H."/>
            <person name="Suzuki T."/>
            <person name="Kawagishi H."/>
            <person name="Hirai H."/>
        </authorList>
    </citation>
    <scope>NUCLEOTIDE SEQUENCE [LARGE SCALE GENOMIC DNA]</scope>
    <source>
        <strain evidence="2 3">YK-624</strain>
    </source>
</reference>
<organism evidence="2 3">
    <name type="scientific">Phanerochaete sordida</name>
    <dbReference type="NCBI Taxonomy" id="48140"/>
    <lineage>
        <taxon>Eukaryota</taxon>
        <taxon>Fungi</taxon>
        <taxon>Dikarya</taxon>
        <taxon>Basidiomycota</taxon>
        <taxon>Agaricomycotina</taxon>
        <taxon>Agaricomycetes</taxon>
        <taxon>Polyporales</taxon>
        <taxon>Phanerochaetaceae</taxon>
        <taxon>Phanerochaete</taxon>
    </lineage>
</organism>
<gene>
    <name evidence="2" type="ORF">PsYK624_042630</name>
</gene>